<feature type="compositionally biased region" description="Low complexity" evidence="1">
    <location>
        <begin position="194"/>
        <end position="217"/>
    </location>
</feature>
<dbReference type="Gene3D" id="1.20.1410.10">
    <property type="entry name" value="I/LWEQ domain"/>
    <property type="match status" value="1"/>
</dbReference>
<name>A0A835XG80_9CHLO</name>
<evidence type="ECO:0000259" key="2">
    <source>
        <dbReference type="Pfam" id="PF13324"/>
    </source>
</evidence>
<dbReference type="AlphaFoldDB" id="A0A835XG80"/>
<evidence type="ECO:0000313" key="3">
    <source>
        <dbReference type="EMBL" id="KAG2483151.1"/>
    </source>
</evidence>
<dbReference type="PANTHER" id="PTHR15492:SF1">
    <property type="entry name" value="CYCLIN-D1-BINDING PROTEIN 1"/>
    <property type="match status" value="1"/>
</dbReference>
<dbReference type="InterPro" id="IPR026907">
    <property type="entry name" value="GCIP-like"/>
</dbReference>
<dbReference type="GO" id="GO:0005634">
    <property type="term" value="C:nucleus"/>
    <property type="evidence" value="ECO:0007669"/>
    <property type="project" value="TreeGrafter"/>
</dbReference>
<sequence>MAPSAWPVALEAAIDTVDAALAVFEGPPCTAGTPPGGRDELKALAEAHKQQAAKAALLTSGGGGEAAAGGALRLVESSCVAVTSYAHGFTSGAGPSLAAGLRGAVGAVVGATKELMRALNGGDANELRRLVGRVWGACDELAASPLDNRALLFRRLADAMGGVKSAAKELDELVDASRAALGAEGEGPGSERTSPSASPARTSAAAAAAAAAAEEAGAGAGAGSDGEDEDEGGSEGSASGESDPDDFTDMGTLSAAELRTASAAQALLAAAQGVLRAVSRPLLEGPAVSSEHCLDDWESMVWHGGKLRSAVEALVAGLYPPHDDLPELRGDAEAVASTLELMGAEMPDAYASEAVAAALEAAQRAVDVAEGRMKDALERAARRTSGAGVGASG</sequence>
<reference evidence="3" key="1">
    <citation type="journal article" date="2020" name="bioRxiv">
        <title>Comparative genomics of Chlamydomonas.</title>
        <authorList>
            <person name="Craig R.J."/>
            <person name="Hasan A.R."/>
            <person name="Ness R.W."/>
            <person name="Keightley P.D."/>
        </authorList>
    </citation>
    <scope>NUCLEOTIDE SEQUENCE</scope>
    <source>
        <strain evidence="3">CCAP 11/70</strain>
    </source>
</reference>
<organism evidence="3 4">
    <name type="scientific">Edaphochlamys debaryana</name>
    <dbReference type="NCBI Taxonomy" id="47281"/>
    <lineage>
        <taxon>Eukaryota</taxon>
        <taxon>Viridiplantae</taxon>
        <taxon>Chlorophyta</taxon>
        <taxon>core chlorophytes</taxon>
        <taxon>Chlorophyceae</taxon>
        <taxon>CS clade</taxon>
        <taxon>Chlamydomonadales</taxon>
        <taxon>Chlamydomonadales incertae sedis</taxon>
        <taxon>Edaphochlamys</taxon>
    </lineage>
</organism>
<dbReference type="OrthoDB" id="41588at2759"/>
<dbReference type="PANTHER" id="PTHR15492">
    <property type="entry name" value="CYCLIN D1-BINDING PROTEIN 1"/>
    <property type="match status" value="1"/>
</dbReference>
<protein>
    <recommendedName>
        <fullName evidence="2">Cyclin-D1-binding protein 1-like N-terminal domain-containing protein</fullName>
    </recommendedName>
</protein>
<keyword evidence="4" id="KW-1185">Reference proteome</keyword>
<accession>A0A835XG80</accession>
<feature type="domain" description="Cyclin-D1-binding protein 1-like N-terminal" evidence="2">
    <location>
        <begin position="40"/>
        <end position="175"/>
    </location>
</feature>
<dbReference type="EMBL" id="JAEHOE010000187">
    <property type="protein sequence ID" value="KAG2483151.1"/>
    <property type="molecule type" value="Genomic_DNA"/>
</dbReference>
<comment type="caution">
    <text evidence="3">The sequence shown here is derived from an EMBL/GenBank/DDBJ whole genome shotgun (WGS) entry which is preliminary data.</text>
</comment>
<gene>
    <name evidence="3" type="ORF">HYH03_017943</name>
</gene>
<feature type="region of interest" description="Disordered" evidence="1">
    <location>
        <begin position="181"/>
        <end position="250"/>
    </location>
</feature>
<dbReference type="Proteomes" id="UP000612055">
    <property type="component" value="Unassembled WGS sequence"/>
</dbReference>
<evidence type="ECO:0000256" key="1">
    <source>
        <dbReference type="SAM" id="MobiDB-lite"/>
    </source>
</evidence>
<proteinExistence type="predicted"/>
<dbReference type="Pfam" id="PF13324">
    <property type="entry name" value="GCIP_N"/>
    <property type="match status" value="1"/>
</dbReference>
<evidence type="ECO:0000313" key="4">
    <source>
        <dbReference type="Proteomes" id="UP000612055"/>
    </source>
</evidence>
<dbReference type="InterPro" id="IPR049317">
    <property type="entry name" value="GCIP-like_N"/>
</dbReference>